<feature type="domain" description="Nucleotidyl transferase" evidence="1">
    <location>
        <begin position="13"/>
        <end position="245"/>
    </location>
</feature>
<accession>A0A0F7DCB1</accession>
<dbReference type="EC" id="2.7.7.24" evidence="2"/>
<proteinExistence type="predicted"/>
<dbReference type="InParanoid" id="A0A0F7DCB1"/>
<evidence type="ECO:0000313" key="3">
    <source>
        <dbReference type="Proteomes" id="UP000034723"/>
    </source>
</evidence>
<dbReference type="SUPFAM" id="SSF53448">
    <property type="entry name" value="Nucleotide-diphospho-sugar transferases"/>
    <property type="match status" value="1"/>
</dbReference>
<dbReference type="STRING" id="113653.GAH_00109"/>
<name>A0A0F7DCB1_9EURY</name>
<dbReference type="Gene3D" id="2.160.10.10">
    <property type="entry name" value="Hexapeptide repeat proteins"/>
    <property type="match status" value="1"/>
</dbReference>
<dbReference type="Proteomes" id="UP000034723">
    <property type="component" value="Chromosome"/>
</dbReference>
<keyword evidence="3" id="KW-1185">Reference proteome</keyword>
<dbReference type="Pfam" id="PF00483">
    <property type="entry name" value="NTP_transferase"/>
    <property type="match status" value="1"/>
</dbReference>
<dbReference type="InterPro" id="IPR005835">
    <property type="entry name" value="NTP_transferase_dom"/>
</dbReference>
<dbReference type="HOGENOM" id="CLU_029499_4_0_2"/>
<gene>
    <name evidence="2" type="ORF">GAH_00109</name>
</gene>
<dbReference type="PANTHER" id="PTHR42883:SF2">
    <property type="entry name" value="THYMIDYLYLTRANSFERASE"/>
    <property type="match status" value="1"/>
</dbReference>
<dbReference type="InterPro" id="IPR029044">
    <property type="entry name" value="Nucleotide-diphossugar_trans"/>
</dbReference>
<dbReference type="CDD" id="cd04181">
    <property type="entry name" value="NTP_transferase"/>
    <property type="match status" value="1"/>
</dbReference>
<protein>
    <submittedName>
        <fullName evidence="2">Glucose-1-phosphate thymidylyltransferase</fullName>
        <ecNumber evidence="2">2.7.7.24</ecNumber>
    </submittedName>
</protein>
<dbReference type="PANTHER" id="PTHR42883">
    <property type="entry name" value="GLUCOSE-1-PHOSPHATE THYMIDYLTRANSFERASE"/>
    <property type="match status" value="1"/>
</dbReference>
<sequence>MFFIYSTDSESMKAVIMAGGYATRLWPITKTKAKPLLPLGKKRIIDYIYEKVKPFGFDIIVSTNLRFKEDFERWAEDKDVELVIENTTKEEEKLGAVRALYEVTKEIEDDILVLAGDNIFSFGLEEFVERYRSLKKPLIALYDVGDVELARRYGVAILDGERIVSFEEKPEKPKSTLAGIGIYALDRRTKDMLGEYVRGERKDNLGDFISWLISREEVYGFVFENGNWYDVGNPDSYLEAFKMYLTNHVSEDVEIDKTSKIIPPVVIEEGVVIRKRSIIGPYAYIGRGCEIETSDVSDSVIFDDVVLRKAKVWRSIIDEKCEIRNLELSSSIIGGHAKIQRGE</sequence>
<keyword evidence="2" id="KW-0548">Nucleotidyltransferase</keyword>
<reference evidence="2 3" key="1">
    <citation type="submission" date="2015-04" db="EMBL/GenBank/DDBJ databases">
        <title>The complete genome sequence of the hyperthermophilic, obligate iron-reducing archaeon Geoglobus ahangari strain 234T.</title>
        <authorList>
            <person name="Manzella M.P."/>
            <person name="Holmes D.E."/>
            <person name="Rocheleau J.M."/>
            <person name="Chung A."/>
            <person name="Reguera G."/>
            <person name="Kashefi K."/>
        </authorList>
    </citation>
    <scope>NUCLEOTIDE SEQUENCE [LARGE SCALE GENOMIC DNA]</scope>
    <source>
        <strain evidence="2 3">234</strain>
    </source>
</reference>
<dbReference type="Gene3D" id="3.90.550.10">
    <property type="entry name" value="Spore Coat Polysaccharide Biosynthesis Protein SpsA, Chain A"/>
    <property type="match status" value="1"/>
</dbReference>
<dbReference type="KEGG" id="gah:GAH_00109"/>
<evidence type="ECO:0000259" key="1">
    <source>
        <dbReference type="Pfam" id="PF00483"/>
    </source>
</evidence>
<organism evidence="2 3">
    <name type="scientific">Geoglobus ahangari</name>
    <dbReference type="NCBI Taxonomy" id="113653"/>
    <lineage>
        <taxon>Archaea</taxon>
        <taxon>Methanobacteriati</taxon>
        <taxon>Methanobacteriota</taxon>
        <taxon>Archaeoglobi</taxon>
        <taxon>Archaeoglobales</taxon>
        <taxon>Archaeoglobaceae</taxon>
        <taxon>Geoglobus</taxon>
    </lineage>
</organism>
<dbReference type="PATRIC" id="fig|113653.22.peg.108"/>
<dbReference type="EMBL" id="CP011267">
    <property type="protein sequence ID" value="AKG92531.1"/>
    <property type="molecule type" value="Genomic_DNA"/>
</dbReference>
<keyword evidence="2" id="KW-0808">Transferase</keyword>
<dbReference type="GO" id="GO:0008879">
    <property type="term" value="F:glucose-1-phosphate thymidylyltransferase activity"/>
    <property type="evidence" value="ECO:0007669"/>
    <property type="project" value="UniProtKB-EC"/>
</dbReference>
<evidence type="ECO:0000313" key="2">
    <source>
        <dbReference type="EMBL" id="AKG92531.1"/>
    </source>
</evidence>
<dbReference type="AlphaFoldDB" id="A0A0F7DCB1"/>